<dbReference type="AlphaFoldDB" id="A0A9Q3K2Z8"/>
<keyword evidence="3" id="KW-1185">Reference proteome</keyword>
<evidence type="ECO:0000313" key="2">
    <source>
        <dbReference type="EMBL" id="MBW0573374.1"/>
    </source>
</evidence>
<evidence type="ECO:0000313" key="3">
    <source>
        <dbReference type="Proteomes" id="UP000765509"/>
    </source>
</evidence>
<name>A0A9Q3K2Z8_9BASI</name>
<organism evidence="2 3">
    <name type="scientific">Austropuccinia psidii MF-1</name>
    <dbReference type="NCBI Taxonomy" id="1389203"/>
    <lineage>
        <taxon>Eukaryota</taxon>
        <taxon>Fungi</taxon>
        <taxon>Dikarya</taxon>
        <taxon>Basidiomycota</taxon>
        <taxon>Pucciniomycotina</taxon>
        <taxon>Pucciniomycetes</taxon>
        <taxon>Pucciniales</taxon>
        <taxon>Sphaerophragmiaceae</taxon>
        <taxon>Austropuccinia</taxon>
    </lineage>
</organism>
<evidence type="ECO:0000256" key="1">
    <source>
        <dbReference type="SAM" id="MobiDB-lite"/>
    </source>
</evidence>
<proteinExistence type="predicted"/>
<sequence length="86" mass="10040">MSPVHLRALESQGISQRTEKACSGPEDLEEDNLDKVVDGKTLREIIPTIPFTFKFNRNLKPEDWKDMDQVLQLNQLHKDLFQWSMV</sequence>
<feature type="region of interest" description="Disordered" evidence="1">
    <location>
        <begin position="1"/>
        <end position="27"/>
    </location>
</feature>
<dbReference type="Proteomes" id="UP000765509">
    <property type="component" value="Unassembled WGS sequence"/>
</dbReference>
<gene>
    <name evidence="2" type="ORF">O181_113089</name>
</gene>
<dbReference type="EMBL" id="AVOT02091931">
    <property type="protein sequence ID" value="MBW0573374.1"/>
    <property type="molecule type" value="Genomic_DNA"/>
</dbReference>
<comment type="caution">
    <text evidence="2">The sequence shown here is derived from an EMBL/GenBank/DDBJ whole genome shotgun (WGS) entry which is preliminary data.</text>
</comment>
<reference evidence="2" key="1">
    <citation type="submission" date="2021-03" db="EMBL/GenBank/DDBJ databases">
        <title>Draft genome sequence of rust myrtle Austropuccinia psidii MF-1, a brazilian biotype.</title>
        <authorList>
            <person name="Quecine M.C."/>
            <person name="Pachon D.M.R."/>
            <person name="Bonatelli M.L."/>
            <person name="Correr F.H."/>
            <person name="Franceschini L.M."/>
            <person name="Leite T.F."/>
            <person name="Margarido G.R.A."/>
            <person name="Almeida C.A."/>
            <person name="Ferrarezi J.A."/>
            <person name="Labate C.A."/>
        </authorList>
    </citation>
    <scope>NUCLEOTIDE SEQUENCE</scope>
    <source>
        <strain evidence="2">MF-1</strain>
    </source>
</reference>
<protein>
    <submittedName>
        <fullName evidence="2">Uncharacterized protein</fullName>
    </submittedName>
</protein>
<accession>A0A9Q3K2Z8</accession>